<comment type="similarity">
    <text evidence="1">Belongs to the P2X receptor family.</text>
</comment>
<evidence type="ECO:0000256" key="4">
    <source>
        <dbReference type="ARBA" id="ARBA00022692"/>
    </source>
</evidence>
<feature type="transmembrane region" description="Helical" evidence="11">
    <location>
        <begin position="317"/>
        <end position="339"/>
    </location>
</feature>
<dbReference type="Pfam" id="PF00864">
    <property type="entry name" value="P2X_receptor"/>
    <property type="match status" value="1"/>
</dbReference>
<sequence length="373" mass="41785">MHIKKPDSLWDSLLIYTTVKVVKIRDWRLGVLHYAFMLGILGYVAVYAVWLNKGYLQKDQPVGSVRSTLAPPDQLNATNTFPYCSQYQPAYQGFNNFPCIYYSGHDVQMPDALANPFMIVTRTKSFTLNGSPNINCTGRFIDQPECIITNKQTKDPTAGTTQRYYTAGIEDYTLFMEHVVYGRSSHFSGRNEDMEERFYDSKGDLMTIDTNTGDIITVRQLLSMAGITSLDTISSISNHTARYDGVQIMVIIDYQSEILNSNKYTYTVRASQIIGVDTTVTTSTQDGSVVTYNGIIVSYIQTGTIGVFSFPALLTSIIGGAVLTGVATTVVDLMAVYLMPEKEWYSEKKFDDSLARPERNTISLPELEEPLLY</sequence>
<evidence type="ECO:0000313" key="12">
    <source>
        <dbReference type="EMBL" id="PRP88798.1"/>
    </source>
</evidence>
<evidence type="ECO:0000256" key="7">
    <source>
        <dbReference type="ARBA" id="ARBA00023136"/>
    </source>
</evidence>
<dbReference type="PANTHER" id="PTHR10125">
    <property type="entry name" value="P2X PURINOCEPTOR"/>
    <property type="match status" value="1"/>
</dbReference>
<dbReference type="AlphaFoldDB" id="A0A2P6NY04"/>
<keyword evidence="4 11" id="KW-0812">Transmembrane</keyword>
<keyword evidence="7 11" id="KW-0472">Membrane</keyword>
<dbReference type="PANTHER" id="PTHR10125:SF31">
    <property type="entry name" value="P2X RECEPTOR E"/>
    <property type="match status" value="1"/>
</dbReference>
<keyword evidence="5 11" id="KW-1133">Transmembrane helix</keyword>
<protein>
    <submittedName>
        <fullName evidence="12">P2X receptor</fullName>
    </submittedName>
</protein>
<evidence type="ECO:0000256" key="5">
    <source>
        <dbReference type="ARBA" id="ARBA00022989"/>
    </source>
</evidence>
<gene>
    <name evidence="12" type="ORF">PROFUN_00266</name>
</gene>
<keyword evidence="9" id="KW-0407">Ion channel</keyword>
<organism evidence="12 13">
    <name type="scientific">Planoprotostelium fungivorum</name>
    <dbReference type="NCBI Taxonomy" id="1890364"/>
    <lineage>
        <taxon>Eukaryota</taxon>
        <taxon>Amoebozoa</taxon>
        <taxon>Evosea</taxon>
        <taxon>Variosea</taxon>
        <taxon>Cavosteliida</taxon>
        <taxon>Cavosteliaceae</taxon>
        <taxon>Planoprotostelium</taxon>
    </lineage>
</organism>
<evidence type="ECO:0000256" key="8">
    <source>
        <dbReference type="ARBA" id="ARBA00023286"/>
    </source>
</evidence>
<evidence type="ECO:0000256" key="9">
    <source>
        <dbReference type="ARBA" id="ARBA00023303"/>
    </source>
</evidence>
<dbReference type="InterPro" id="IPR059116">
    <property type="entry name" value="P2X_receptor"/>
</dbReference>
<dbReference type="GO" id="GO:0140417">
    <property type="term" value="F:intracellularly ATP-gated calcium channel activity"/>
    <property type="evidence" value="ECO:0007669"/>
    <property type="project" value="UniProtKB-ARBA"/>
</dbReference>
<dbReference type="EMBL" id="MDYQ01000007">
    <property type="protein sequence ID" value="PRP88798.1"/>
    <property type="molecule type" value="Genomic_DNA"/>
</dbReference>
<dbReference type="Proteomes" id="UP000241769">
    <property type="component" value="Unassembled WGS sequence"/>
</dbReference>
<dbReference type="GO" id="GO:0071476">
    <property type="term" value="P:cellular hypotonic response"/>
    <property type="evidence" value="ECO:0007669"/>
    <property type="project" value="UniProtKB-ARBA"/>
</dbReference>
<keyword evidence="8" id="KW-1071">Ligand-gated ion channel</keyword>
<dbReference type="InParanoid" id="A0A2P6NY04"/>
<name>A0A2P6NY04_9EUKA</name>
<evidence type="ECO:0000256" key="1">
    <source>
        <dbReference type="ARBA" id="ARBA00009848"/>
    </source>
</evidence>
<evidence type="ECO:0000313" key="13">
    <source>
        <dbReference type="Proteomes" id="UP000241769"/>
    </source>
</evidence>
<reference evidence="12 13" key="1">
    <citation type="journal article" date="2018" name="Genome Biol. Evol.">
        <title>Multiple Roots of Fruiting Body Formation in Amoebozoa.</title>
        <authorList>
            <person name="Hillmann F."/>
            <person name="Forbes G."/>
            <person name="Novohradska S."/>
            <person name="Ferling I."/>
            <person name="Riege K."/>
            <person name="Groth M."/>
            <person name="Westermann M."/>
            <person name="Marz M."/>
            <person name="Spaller T."/>
            <person name="Winckler T."/>
            <person name="Schaap P."/>
            <person name="Glockner G."/>
        </authorList>
    </citation>
    <scope>NUCLEOTIDE SEQUENCE [LARGE SCALE GENOMIC DNA]</scope>
    <source>
        <strain evidence="12 13">Jena</strain>
    </source>
</reference>
<accession>A0A2P6NY04</accession>
<comment type="subcellular location">
    <subcellularLocation>
        <location evidence="10">Contractile vacuole membrane</location>
    </subcellularLocation>
</comment>
<evidence type="ECO:0000256" key="10">
    <source>
        <dbReference type="ARBA" id="ARBA00037850"/>
    </source>
</evidence>
<evidence type="ECO:0000256" key="11">
    <source>
        <dbReference type="SAM" id="Phobius"/>
    </source>
</evidence>
<dbReference type="Gene3D" id="1.10.287.940">
    <property type="entry name" value="atp-gated p2x4 ion channel"/>
    <property type="match status" value="1"/>
</dbReference>
<keyword evidence="12" id="KW-0675">Receptor</keyword>
<keyword evidence="6" id="KW-0406">Ion transport</keyword>
<evidence type="ECO:0000256" key="6">
    <source>
        <dbReference type="ARBA" id="ARBA00023065"/>
    </source>
</evidence>
<dbReference type="GO" id="GO:0050848">
    <property type="term" value="P:regulation of calcium-mediated signaling"/>
    <property type="evidence" value="ECO:0007669"/>
    <property type="project" value="UniProtKB-ARBA"/>
</dbReference>
<comment type="caution">
    <text evidence="12">The sequence shown here is derived from an EMBL/GenBank/DDBJ whole genome shotgun (WGS) entry which is preliminary data.</text>
</comment>
<proteinExistence type="inferred from homology"/>
<evidence type="ECO:0000256" key="3">
    <source>
        <dbReference type="ARBA" id="ARBA00022554"/>
    </source>
</evidence>
<feature type="transmembrane region" description="Helical" evidence="11">
    <location>
        <begin position="31"/>
        <end position="50"/>
    </location>
</feature>
<dbReference type="FunCoup" id="A0A2P6NY04">
    <property type="interactions" value="4"/>
</dbReference>
<keyword evidence="3" id="KW-0926">Vacuole</keyword>
<evidence type="ECO:0000256" key="2">
    <source>
        <dbReference type="ARBA" id="ARBA00022448"/>
    </source>
</evidence>
<keyword evidence="2" id="KW-0813">Transport</keyword>
<dbReference type="GO" id="GO:0031164">
    <property type="term" value="C:contractile vacuolar membrane"/>
    <property type="evidence" value="ECO:0007669"/>
    <property type="project" value="UniProtKB-SubCell"/>
</dbReference>
<dbReference type="OrthoDB" id="494673at2759"/>
<keyword evidence="13" id="KW-1185">Reference proteome</keyword>